<dbReference type="Proteomes" id="UP000198729">
    <property type="component" value="Unassembled WGS sequence"/>
</dbReference>
<reference evidence="2 3" key="1">
    <citation type="submission" date="2016-10" db="EMBL/GenBank/DDBJ databases">
        <authorList>
            <person name="de Groot N.N."/>
        </authorList>
    </citation>
    <scope>NUCLEOTIDE SEQUENCE [LARGE SCALE GENOMIC DNA]</scope>
    <source>
        <strain evidence="2">1</strain>
    </source>
</reference>
<evidence type="ECO:0000313" key="2">
    <source>
        <dbReference type="EMBL" id="SCZ85750.1"/>
    </source>
</evidence>
<name>A0A1G5SFV9_9PROT</name>
<evidence type="ECO:0008006" key="4">
    <source>
        <dbReference type="Google" id="ProtNLM"/>
    </source>
</evidence>
<organism evidence="2 3">
    <name type="scientific">Nitrosomonas mobilis</name>
    <dbReference type="NCBI Taxonomy" id="51642"/>
    <lineage>
        <taxon>Bacteria</taxon>
        <taxon>Pseudomonadati</taxon>
        <taxon>Pseudomonadota</taxon>
        <taxon>Betaproteobacteria</taxon>
        <taxon>Nitrosomonadales</taxon>
        <taxon>Nitrosomonadaceae</taxon>
        <taxon>Nitrosomonas</taxon>
    </lineage>
</organism>
<protein>
    <recommendedName>
        <fullName evidence="4">Cell division protein ZapB</fullName>
    </recommendedName>
</protein>
<dbReference type="AlphaFoldDB" id="A0A1G5SFV9"/>
<gene>
    <name evidence="2" type="ORF">NSMM_400228</name>
</gene>
<feature type="coiled-coil region" evidence="1">
    <location>
        <begin position="7"/>
        <end position="62"/>
    </location>
</feature>
<proteinExistence type="predicted"/>
<accession>A0A1G5SFV9</accession>
<keyword evidence="3" id="KW-1185">Reference proteome</keyword>
<sequence>MLIDSELKVLEDKLDQLLKLHQAIREENARLRDLLTAEQAARRQLQNRIDLTAERLQKLLDNLPEC</sequence>
<keyword evidence="1" id="KW-0175">Coiled coil</keyword>
<evidence type="ECO:0000313" key="3">
    <source>
        <dbReference type="Proteomes" id="UP000198729"/>
    </source>
</evidence>
<dbReference type="EMBL" id="FMWO01000048">
    <property type="protein sequence ID" value="SCZ85750.1"/>
    <property type="molecule type" value="Genomic_DNA"/>
</dbReference>
<evidence type="ECO:0000256" key="1">
    <source>
        <dbReference type="SAM" id="Coils"/>
    </source>
</evidence>
<dbReference type="STRING" id="51642.NSMM_400228"/>